<evidence type="ECO:0008006" key="4">
    <source>
        <dbReference type="Google" id="ProtNLM"/>
    </source>
</evidence>
<keyword evidence="3" id="KW-1185">Reference proteome</keyword>
<evidence type="ECO:0000313" key="2">
    <source>
        <dbReference type="EMBL" id="ANS77531.1"/>
    </source>
</evidence>
<protein>
    <recommendedName>
        <fullName evidence="4">Methionine aminopeptidase</fullName>
    </recommendedName>
</protein>
<dbReference type="AlphaFoldDB" id="A0A1B1N7Y9"/>
<dbReference type="RefSeq" id="WP_066634980.1">
    <property type="nucleotide sequence ID" value="NZ_CP014989.1"/>
</dbReference>
<feature type="compositionally biased region" description="Polar residues" evidence="1">
    <location>
        <begin position="1"/>
        <end position="12"/>
    </location>
</feature>
<proteinExistence type="predicted"/>
<reference evidence="2 3" key="1">
    <citation type="submission" date="2016-03" db="EMBL/GenBank/DDBJ databases">
        <title>Shallow-sea hydrothermal system.</title>
        <authorList>
            <person name="Tang K."/>
        </authorList>
    </citation>
    <scope>NUCLEOTIDE SEQUENCE [LARGE SCALE GENOMIC DNA]</scope>
    <source>
        <strain evidence="2 3">JLT9</strain>
    </source>
</reference>
<evidence type="ECO:0000256" key="1">
    <source>
        <dbReference type="SAM" id="MobiDB-lite"/>
    </source>
</evidence>
<accession>A0A1B1N7Y9</accession>
<sequence>MEYWFNTKSGTVQRGDDPELARSGDLMGPYGSEEEASRAYEIAAEKTEKWDDAEREDDNWDNNPFNDKG</sequence>
<dbReference type="OrthoDB" id="3268477at2"/>
<evidence type="ECO:0000313" key="3">
    <source>
        <dbReference type="Proteomes" id="UP000092482"/>
    </source>
</evidence>
<feature type="region of interest" description="Disordered" evidence="1">
    <location>
        <begin position="1"/>
        <end position="69"/>
    </location>
</feature>
<feature type="compositionally biased region" description="Basic and acidic residues" evidence="1">
    <location>
        <begin position="35"/>
        <end position="52"/>
    </location>
</feature>
<dbReference type="Proteomes" id="UP000092482">
    <property type="component" value="Chromosome"/>
</dbReference>
<dbReference type="STRING" id="1758689.SGUI_0135"/>
<dbReference type="EMBL" id="CP014989">
    <property type="protein sequence ID" value="ANS77531.1"/>
    <property type="molecule type" value="Genomic_DNA"/>
</dbReference>
<dbReference type="KEGG" id="serj:SGUI_0135"/>
<gene>
    <name evidence="2" type="ORF">SGUI_0135</name>
</gene>
<name>A0A1B1N7Y9_9MICO</name>
<organism evidence="2 3">
    <name type="scientific">Serinicoccus hydrothermalis</name>
    <dbReference type="NCBI Taxonomy" id="1758689"/>
    <lineage>
        <taxon>Bacteria</taxon>
        <taxon>Bacillati</taxon>
        <taxon>Actinomycetota</taxon>
        <taxon>Actinomycetes</taxon>
        <taxon>Micrococcales</taxon>
        <taxon>Ornithinimicrobiaceae</taxon>
        <taxon>Serinicoccus</taxon>
    </lineage>
</organism>